<keyword evidence="3" id="KW-1003">Cell membrane</keyword>
<dbReference type="EMBL" id="FMJD01000002">
    <property type="protein sequence ID" value="SCM72598.1"/>
    <property type="molecule type" value="Genomic_DNA"/>
</dbReference>
<dbReference type="Pfam" id="PF05128">
    <property type="entry name" value="DUF697"/>
    <property type="match status" value="1"/>
</dbReference>
<dbReference type="InterPro" id="IPR021147">
    <property type="entry name" value="DUF697"/>
</dbReference>
<comment type="similarity">
    <text evidence="2">Belongs to the UPF0283 family.</text>
</comment>
<keyword evidence="6 8" id="KW-1133">Transmembrane helix</keyword>
<reference evidence="9" key="1">
    <citation type="submission" date="2016-08" db="EMBL/GenBank/DDBJ databases">
        <authorList>
            <person name="Seilhamer J.J."/>
        </authorList>
    </citation>
    <scope>NUCLEOTIDE SEQUENCE</scope>
    <source>
        <strain evidence="9">86</strain>
    </source>
</reference>
<accession>A0A212L4Z4</accession>
<dbReference type="AlphaFoldDB" id="A0A212L4Z4"/>
<evidence type="ECO:0000256" key="3">
    <source>
        <dbReference type="ARBA" id="ARBA00022475"/>
    </source>
</evidence>
<evidence type="ECO:0008006" key="10">
    <source>
        <dbReference type="Google" id="ProtNLM"/>
    </source>
</evidence>
<evidence type="ECO:0000256" key="8">
    <source>
        <dbReference type="SAM" id="Phobius"/>
    </source>
</evidence>
<evidence type="ECO:0000313" key="9">
    <source>
        <dbReference type="EMBL" id="SCM72598.1"/>
    </source>
</evidence>
<sequence>MTRRPTAFDLTADEVSHVRPGEAPPADAAVIVEEAVEADDLPAPLPPVRRRFSWSRLLFGAVAGILSLAIGLWLDQLVRDLFARDDWLGWLAVGLIALAVIAVVAIAAREIAGLIWLRRIDRMRRRADLAAVRDDRPEAEAVVDELIKLYADRPDLAPGRRATQARVDDIIDGRDRLVLAEADLLAPLDAAARRLVSDAAARVSVVTAVSPRAAIDVIFVVVATLGLIRRLAALYGGRPGFVGLARLTRLVLTHLAVTGSIAVGDGLAQQLIGHGLAAKLSARLGEGVINGLLTARVGVAAIDVCRPLPFLERRRPQISEIMAGIRAPRAK</sequence>
<evidence type="ECO:0000256" key="7">
    <source>
        <dbReference type="ARBA" id="ARBA00023136"/>
    </source>
</evidence>
<protein>
    <recommendedName>
        <fullName evidence="10">TIGR01620 family protein</fullName>
    </recommendedName>
</protein>
<feature type="transmembrane region" description="Helical" evidence="8">
    <location>
        <begin position="87"/>
        <end position="117"/>
    </location>
</feature>
<keyword evidence="4" id="KW-0997">Cell inner membrane</keyword>
<comment type="subcellular location">
    <subcellularLocation>
        <location evidence="1">Cell inner membrane</location>
        <topology evidence="1">Multi-pass membrane protein</topology>
    </subcellularLocation>
</comment>
<evidence type="ECO:0000256" key="4">
    <source>
        <dbReference type="ARBA" id="ARBA00022519"/>
    </source>
</evidence>
<dbReference type="NCBIfam" id="TIGR01620">
    <property type="entry name" value="hyp_HI0043"/>
    <property type="match status" value="1"/>
</dbReference>
<dbReference type="GO" id="GO:0005886">
    <property type="term" value="C:plasma membrane"/>
    <property type="evidence" value="ECO:0007669"/>
    <property type="project" value="UniProtKB-SubCell"/>
</dbReference>
<proteinExistence type="inferred from homology"/>
<evidence type="ECO:0000256" key="2">
    <source>
        <dbReference type="ARBA" id="ARBA00008255"/>
    </source>
</evidence>
<gene>
    <name evidence="9" type="ORF">KL86PLE_100635</name>
</gene>
<keyword evidence="5 8" id="KW-0812">Transmembrane</keyword>
<evidence type="ECO:0000256" key="5">
    <source>
        <dbReference type="ARBA" id="ARBA00022692"/>
    </source>
</evidence>
<organism evidence="9">
    <name type="scientific">uncultured Pleomorphomonas sp</name>
    <dbReference type="NCBI Taxonomy" id="442121"/>
    <lineage>
        <taxon>Bacteria</taxon>
        <taxon>Pseudomonadati</taxon>
        <taxon>Pseudomonadota</taxon>
        <taxon>Alphaproteobacteria</taxon>
        <taxon>Hyphomicrobiales</taxon>
        <taxon>Pleomorphomonadaceae</taxon>
        <taxon>Pleomorphomonas</taxon>
        <taxon>environmental samples</taxon>
    </lineage>
</organism>
<name>A0A212L4Z4_9HYPH</name>
<feature type="transmembrane region" description="Helical" evidence="8">
    <location>
        <begin position="57"/>
        <end position="75"/>
    </location>
</feature>
<dbReference type="InterPro" id="IPR006507">
    <property type="entry name" value="UPF0283"/>
</dbReference>
<dbReference type="RefSeq" id="WP_288199313.1">
    <property type="nucleotide sequence ID" value="NZ_LT608334.1"/>
</dbReference>
<evidence type="ECO:0000256" key="6">
    <source>
        <dbReference type="ARBA" id="ARBA00022989"/>
    </source>
</evidence>
<evidence type="ECO:0000256" key="1">
    <source>
        <dbReference type="ARBA" id="ARBA00004429"/>
    </source>
</evidence>
<dbReference type="PANTHER" id="PTHR39342:SF1">
    <property type="entry name" value="UPF0283 MEMBRANE PROTEIN YCJF"/>
    <property type="match status" value="1"/>
</dbReference>
<keyword evidence="7 8" id="KW-0472">Membrane</keyword>
<dbReference type="PANTHER" id="PTHR39342">
    <property type="entry name" value="UPF0283 MEMBRANE PROTEIN YCJF"/>
    <property type="match status" value="1"/>
</dbReference>